<proteinExistence type="predicted"/>
<dbReference type="Gene3D" id="2.60.120.260">
    <property type="entry name" value="Galactose-binding domain-like"/>
    <property type="match status" value="2"/>
</dbReference>
<reference evidence="2 3" key="1">
    <citation type="journal article" date="2007" name="Science">
        <title>Sea anemone genome reveals ancestral eumetazoan gene repertoire and genomic organization.</title>
        <authorList>
            <person name="Putnam N.H."/>
            <person name="Srivastava M."/>
            <person name="Hellsten U."/>
            <person name="Dirks B."/>
            <person name="Chapman J."/>
            <person name="Salamov A."/>
            <person name="Terry A."/>
            <person name="Shapiro H."/>
            <person name="Lindquist E."/>
            <person name="Kapitonov V.V."/>
            <person name="Jurka J."/>
            <person name="Genikhovich G."/>
            <person name="Grigoriev I.V."/>
            <person name="Lucas S.M."/>
            <person name="Steele R.E."/>
            <person name="Finnerty J.R."/>
            <person name="Technau U."/>
            <person name="Martindale M.Q."/>
            <person name="Rokhsar D.S."/>
        </authorList>
    </citation>
    <scope>NUCLEOTIDE SEQUENCE [LARGE SCALE GENOMIC DNA]</scope>
    <source>
        <strain evidence="3">CH2 X CH6</strain>
    </source>
</reference>
<evidence type="ECO:0000313" key="2">
    <source>
        <dbReference type="EMBL" id="EDO43768.1"/>
    </source>
</evidence>
<dbReference type="PANTHER" id="PTHR24543">
    <property type="entry name" value="MULTICOPPER OXIDASE-RELATED"/>
    <property type="match status" value="1"/>
</dbReference>
<dbReference type="InterPro" id="IPR008979">
    <property type="entry name" value="Galactose-bd-like_sf"/>
</dbReference>
<dbReference type="InParanoid" id="A7RXG1"/>
<organism evidence="2 3">
    <name type="scientific">Nematostella vectensis</name>
    <name type="common">Starlet sea anemone</name>
    <dbReference type="NCBI Taxonomy" id="45351"/>
    <lineage>
        <taxon>Eukaryota</taxon>
        <taxon>Metazoa</taxon>
        <taxon>Cnidaria</taxon>
        <taxon>Anthozoa</taxon>
        <taxon>Hexacorallia</taxon>
        <taxon>Actiniaria</taxon>
        <taxon>Edwardsiidae</taxon>
        <taxon>Nematostella</taxon>
    </lineage>
</organism>
<dbReference type="AlphaFoldDB" id="A7RXG1"/>
<sequence>MRARLRVLFLCSVRDDVIDETPRTGLQCNNLESGAHLMRILIVLTTLLATCSASKSSSIPLYRKDLPYCASSLVYLSGDDKVREVWSIKDGGDYTLDLRTHTSSYCPHDRNVTAVQFDLGRMKRIAGVLVTGKRQEETPLDKYDIDTLPPWTEDMWVYYATHYTVEHSPDSRIWTEIKDELGNPRVRQIWVDIKDELGNPRIKNESGNPGVRRIWVEIKEELGNPRVRRIWVDIKDELGNPRVRRIWVDIKDELGNPRVRRIWVDIKDESGNPRHFKMTQSYEEAAAIKSKWEIFIRAHLQTFDPNIHARFIRINVQAFIKKGCIGRVDVIGCDSDLSTNNVQRVEVAEPSKIERGECSHVSTLGMQSGEITDGQIEASSFDHYSYPGFARWDNPHQMQWCANTSHDKSPWIMVGFPTSRFLTKVLYKGEIKGYKVDIELTLDGKTWTKYESRSRSFFSATLCCGFHEEFYIYPVIKVRYVRLAFKRDWYGPYKACAMFEVFGCSAETQTLSWFPPLIARVKPHIEISPGTWDRKDVRYMAMGEDPYLSYCFKTSKIYFDFGNPSFKEPTYNRVEFDMKKMFALTKVIIRGDLSPSKECGPYVKSMAIMYSMDRTTWTMVRYYNGKNDWRLRIKVHYLGFGQNNSMLD</sequence>
<dbReference type="PROSITE" id="PS50022">
    <property type="entry name" value="FA58C_3"/>
    <property type="match status" value="1"/>
</dbReference>
<dbReference type="STRING" id="45351.A7RXG1"/>
<feature type="domain" description="F5/8 type C" evidence="1">
    <location>
        <begin position="358"/>
        <end position="504"/>
    </location>
</feature>
<dbReference type="EMBL" id="DS469550">
    <property type="protein sequence ID" value="EDO43768.1"/>
    <property type="molecule type" value="Genomic_DNA"/>
</dbReference>
<evidence type="ECO:0000259" key="1">
    <source>
        <dbReference type="PROSITE" id="PS50022"/>
    </source>
</evidence>
<dbReference type="SUPFAM" id="SSF49785">
    <property type="entry name" value="Galactose-binding domain-like"/>
    <property type="match status" value="3"/>
</dbReference>
<name>A7RXG1_NEMVE</name>
<gene>
    <name evidence="2" type="ORF">NEMVEDRAFT_v1g203592</name>
</gene>
<dbReference type="Proteomes" id="UP000001593">
    <property type="component" value="Unassembled WGS sequence"/>
</dbReference>
<dbReference type="HOGENOM" id="CLU_422941_0_0_1"/>
<dbReference type="Pfam" id="PF00754">
    <property type="entry name" value="F5_F8_type_C"/>
    <property type="match status" value="1"/>
</dbReference>
<protein>
    <recommendedName>
        <fullName evidence="1">F5/8 type C domain-containing protein</fullName>
    </recommendedName>
</protein>
<keyword evidence="3" id="KW-1185">Reference proteome</keyword>
<evidence type="ECO:0000313" key="3">
    <source>
        <dbReference type="Proteomes" id="UP000001593"/>
    </source>
</evidence>
<dbReference type="PANTHER" id="PTHR24543:SF331">
    <property type="entry name" value="F5_8 TYPE C DOMAIN-CONTAINING PROTEIN"/>
    <property type="match status" value="1"/>
</dbReference>
<dbReference type="InterPro" id="IPR000421">
    <property type="entry name" value="FA58C"/>
</dbReference>
<accession>A7RXG1</accession>